<dbReference type="AlphaFoldDB" id="A0AAD3HI89"/>
<comment type="similarity">
    <text evidence="2 7">Belongs to the NSE4 family.</text>
</comment>
<keyword evidence="6 7" id="KW-0539">Nucleus</keyword>
<comment type="function">
    <text evidence="7">Component of the SMC5-SMC6 complex, that promotes sister chromatid alignment after DNA damage and facilitates double-stranded DNA breaks (DSBs) repair via homologous recombination between sister chromatids.</text>
</comment>
<sequence>MAEAGGLRETRAEEEARRKLRQELRNQKEDVQKNKEVLCDMSTNRLDEAVKRLDNLLDRGDTLGDSFRRAKEVSAQAEILRTLTSYGVEATNKLVQQQQGRGPMELITALRAAFVHTSDPQRDGEEDPMAFCWSELAAATEHLRRPARGMHCMLGPMDAKPKERKAPVQRQRKQALGELEKPEEVQQIQSEEKQETDRNMTVMWDILREQPNRTAQMVRAICNHRSFAQTVENHFALSFLVRDNHVELLDTEDGYYVRVIEGRQGPGGAAANKPNNTSDALPNQYVPSMHMDEWDEMCEYLRPEECLMPHRDYDEPAGGGAAGGWGHAARTGEEAWAPQIKRQRTGR</sequence>
<evidence type="ECO:0000256" key="6">
    <source>
        <dbReference type="ARBA" id="ARBA00023242"/>
    </source>
</evidence>
<gene>
    <name evidence="10" type="ORF">Agub_g2254</name>
</gene>
<feature type="region of interest" description="Disordered" evidence="8">
    <location>
        <begin position="1"/>
        <end position="32"/>
    </location>
</feature>
<evidence type="ECO:0000256" key="4">
    <source>
        <dbReference type="ARBA" id="ARBA00023172"/>
    </source>
</evidence>
<dbReference type="Proteomes" id="UP001054857">
    <property type="component" value="Unassembled WGS sequence"/>
</dbReference>
<proteinExistence type="inferred from homology"/>
<feature type="domain" description="Non-structural maintenance of chromosome element 4 C-terminal" evidence="9">
    <location>
        <begin position="216"/>
        <end position="307"/>
    </location>
</feature>
<keyword evidence="11" id="KW-1185">Reference proteome</keyword>
<dbReference type="Pfam" id="PF08743">
    <property type="entry name" value="Nse4_C"/>
    <property type="match status" value="1"/>
</dbReference>
<keyword evidence="5 7" id="KW-0234">DNA repair</keyword>
<evidence type="ECO:0000313" key="10">
    <source>
        <dbReference type="EMBL" id="GFR41541.1"/>
    </source>
</evidence>
<accession>A0AAD3HI89</accession>
<evidence type="ECO:0000256" key="7">
    <source>
        <dbReference type="RuleBase" id="RU365071"/>
    </source>
</evidence>
<feature type="region of interest" description="Disordered" evidence="8">
    <location>
        <begin position="158"/>
        <end position="196"/>
    </location>
</feature>
<dbReference type="EMBL" id="BMAR01000002">
    <property type="protein sequence ID" value="GFR41541.1"/>
    <property type="molecule type" value="Genomic_DNA"/>
</dbReference>
<evidence type="ECO:0000256" key="5">
    <source>
        <dbReference type="ARBA" id="ARBA00023204"/>
    </source>
</evidence>
<name>A0AAD3HI89_9CHLO</name>
<comment type="subunit">
    <text evidence="7">Component of the SMC5-SMC6 complex.</text>
</comment>
<keyword evidence="3 7" id="KW-0227">DNA damage</keyword>
<reference evidence="10 11" key="1">
    <citation type="journal article" date="2021" name="Sci. Rep.">
        <title>Genome sequencing of the multicellular alga Astrephomene provides insights into convergent evolution of germ-soma differentiation.</title>
        <authorList>
            <person name="Yamashita S."/>
            <person name="Yamamoto K."/>
            <person name="Matsuzaki R."/>
            <person name="Suzuki S."/>
            <person name="Yamaguchi H."/>
            <person name="Hirooka S."/>
            <person name="Minakuchi Y."/>
            <person name="Miyagishima S."/>
            <person name="Kawachi M."/>
            <person name="Toyoda A."/>
            <person name="Nozaki H."/>
        </authorList>
    </citation>
    <scope>NUCLEOTIDE SEQUENCE [LARGE SCALE GENOMIC DNA]</scope>
    <source>
        <strain evidence="10 11">NIES-4017</strain>
    </source>
</reference>
<evidence type="ECO:0000256" key="2">
    <source>
        <dbReference type="ARBA" id="ARBA00008997"/>
    </source>
</evidence>
<dbReference type="GO" id="GO:0005634">
    <property type="term" value="C:nucleus"/>
    <property type="evidence" value="ECO:0007669"/>
    <property type="project" value="UniProtKB-SubCell"/>
</dbReference>
<evidence type="ECO:0000259" key="9">
    <source>
        <dbReference type="Pfam" id="PF08743"/>
    </source>
</evidence>
<dbReference type="GO" id="GO:0030915">
    <property type="term" value="C:Smc5-Smc6 complex"/>
    <property type="evidence" value="ECO:0007669"/>
    <property type="project" value="UniProtKB-UniRule"/>
</dbReference>
<dbReference type="GO" id="GO:0006281">
    <property type="term" value="P:DNA repair"/>
    <property type="evidence" value="ECO:0007669"/>
    <property type="project" value="UniProtKB-UniRule"/>
</dbReference>
<comment type="subcellular location">
    <subcellularLocation>
        <location evidence="1 7">Nucleus</location>
    </subcellularLocation>
</comment>
<dbReference type="InterPro" id="IPR014854">
    <property type="entry name" value="Nse4_C"/>
</dbReference>
<dbReference type="PANTHER" id="PTHR16140">
    <property type="entry name" value="NON-STRUCTURAL MAINTENANCE OF CHROMOSOMES ELEMENT 4"/>
    <property type="match status" value="1"/>
</dbReference>
<dbReference type="InterPro" id="IPR027786">
    <property type="entry name" value="Nse4/EID"/>
</dbReference>
<evidence type="ECO:0000256" key="1">
    <source>
        <dbReference type="ARBA" id="ARBA00004123"/>
    </source>
</evidence>
<organism evidence="10 11">
    <name type="scientific">Astrephomene gubernaculifera</name>
    <dbReference type="NCBI Taxonomy" id="47775"/>
    <lineage>
        <taxon>Eukaryota</taxon>
        <taxon>Viridiplantae</taxon>
        <taxon>Chlorophyta</taxon>
        <taxon>core chlorophytes</taxon>
        <taxon>Chlorophyceae</taxon>
        <taxon>CS clade</taxon>
        <taxon>Chlamydomonadales</taxon>
        <taxon>Astrephomenaceae</taxon>
        <taxon>Astrephomene</taxon>
    </lineage>
</organism>
<comment type="caution">
    <text evidence="10">The sequence shown here is derived from an EMBL/GenBank/DDBJ whole genome shotgun (WGS) entry which is preliminary data.</text>
</comment>
<evidence type="ECO:0000256" key="8">
    <source>
        <dbReference type="SAM" id="MobiDB-lite"/>
    </source>
</evidence>
<evidence type="ECO:0000256" key="3">
    <source>
        <dbReference type="ARBA" id="ARBA00022763"/>
    </source>
</evidence>
<dbReference type="GO" id="GO:0006310">
    <property type="term" value="P:DNA recombination"/>
    <property type="evidence" value="ECO:0007669"/>
    <property type="project" value="UniProtKB-UniRule"/>
</dbReference>
<dbReference type="PANTHER" id="PTHR16140:SF0">
    <property type="entry name" value="NON-STRUCTURAL MAINTENANCE OF CHROMOSOMES ELEMENT 4"/>
    <property type="match status" value="1"/>
</dbReference>
<protein>
    <recommendedName>
        <fullName evidence="7">Non-structural maintenance of chromosomes element 4</fullName>
    </recommendedName>
</protein>
<feature type="compositionally biased region" description="Basic and acidic residues" evidence="8">
    <location>
        <begin position="178"/>
        <end position="196"/>
    </location>
</feature>
<keyword evidence="4 7" id="KW-0233">DNA recombination</keyword>
<feature type="region of interest" description="Disordered" evidence="8">
    <location>
        <begin position="319"/>
        <end position="347"/>
    </location>
</feature>
<evidence type="ECO:0000313" key="11">
    <source>
        <dbReference type="Proteomes" id="UP001054857"/>
    </source>
</evidence>